<keyword evidence="1" id="KW-0479">Metal-binding</keyword>
<dbReference type="GO" id="GO:0031491">
    <property type="term" value="F:nucleosome binding"/>
    <property type="evidence" value="ECO:0007669"/>
    <property type="project" value="TreeGrafter"/>
</dbReference>
<feature type="domain" description="PHD-type" evidence="5">
    <location>
        <begin position="63"/>
        <end position="181"/>
    </location>
</feature>
<feature type="compositionally biased region" description="Basic residues" evidence="4">
    <location>
        <begin position="450"/>
        <end position="461"/>
    </location>
</feature>
<evidence type="ECO:0000259" key="5">
    <source>
        <dbReference type="PROSITE" id="PS51805"/>
    </source>
</evidence>
<dbReference type="EMBL" id="UZAM01006906">
    <property type="protein sequence ID" value="VDO95085.1"/>
    <property type="molecule type" value="Genomic_DNA"/>
</dbReference>
<sequence length="887" mass="93497">DFVSACYGIVSVPTGPWFCERCVATHGNGYKRAATNGSDGDYNQHVGGKQEQQQLQTDDDLDNLSCKLCPYKDGAFKRTDTGAWAHVVCALYIPEVKFGNVTTMDPIILAHIPPERYNKTCFICEEQGRMEDAKSGACMQCNKPGCKNYFHVTCGQKERLLFEEPGQLDNIKYCGYCPHHFKKLVSGDRKDNLTSSSSSLAHNSASVPPKCENSNSRLYTELRNMFDSDNAVDKVTTRMRKSSAGVGDKTDLAANSSTATLDSQSPAGGGYVAAFHSYSPSLPSHVYLVSGCGQGNTVSHPYKVSSSYSLLQPSTTCSGSCYVGPSSSASSSALSSNSTNFYPAVCSSSAAVNSFSAIGDPSAMACVSFAPSHMPLDAAVHASSSSLLSSTCVPPTTTNPCCPSSDVTTSPNVVTITGVAGAGVQQLPLVHGKRAAPLRIVKTEILSPPKKGKRPNKKTASRKSSFDASTTPVAAISYDDPSTKTDGGVSNGDPSNRPCCSASLAATETPLTKLPGVSSVKNRADGNGIFGFSTAPASVSSVHCSKREVKTSAASSETFVGPGPHGTGVLSLSFEQLLERHWEQVASLLTCLHQLKSENKKYEEHIASLVTRRDHLLAVNARLSLPLSSHQNSSSVAPHMSVSFPTYQQGDQMVGGEQFRTNIINRYCSDRFDDPSLVPTSIPPMSGHGVGGGGRPTASSTVFPPQNIASSRPYLVPASNPAVPQDGSGAGRGAFTAASTATASTAITATTSPVIVPSATTAAPLVNGLSGFANVRPKNISPDKQSSFLIPRTPTPLMSNTDLVKPAAANILSSQFSVANQDVHHSQVLYQLMAQQQAVAAVYGNAFPSFMPTTSPHISNTTSMMPPNQSMLHAPYSSHTKNQSLNP</sequence>
<dbReference type="AlphaFoldDB" id="A0A183IDH0"/>
<feature type="compositionally biased region" description="Low complexity" evidence="4">
    <location>
        <begin position="193"/>
        <end position="206"/>
    </location>
</feature>
<dbReference type="GO" id="GO:0008270">
    <property type="term" value="F:zinc ion binding"/>
    <property type="evidence" value="ECO:0007669"/>
    <property type="project" value="UniProtKB-KW"/>
</dbReference>
<dbReference type="OrthoDB" id="20839at2759"/>
<dbReference type="InterPro" id="IPR034732">
    <property type="entry name" value="EPHD"/>
</dbReference>
<protein>
    <submittedName>
        <fullName evidence="8">PHD-type domain-containing protein</fullName>
    </submittedName>
</protein>
<evidence type="ECO:0000256" key="3">
    <source>
        <dbReference type="ARBA" id="ARBA00022833"/>
    </source>
</evidence>
<feature type="region of interest" description="Disordered" evidence="4">
    <location>
        <begin position="188"/>
        <end position="212"/>
    </location>
</feature>
<accession>A0A183IDH0</accession>
<dbReference type="InterPro" id="IPR049773">
    <property type="entry name" value="AF10-like_CC"/>
</dbReference>
<dbReference type="WBParaSite" id="SBAD_0000175201-mRNA-1">
    <property type="protein sequence ID" value="SBAD_0000175201-mRNA-1"/>
    <property type="gene ID" value="SBAD_0000175201"/>
</dbReference>
<dbReference type="Pfam" id="PF13832">
    <property type="entry name" value="zf-HC5HC2H_2"/>
    <property type="match status" value="1"/>
</dbReference>
<feature type="region of interest" description="Disordered" evidence="4">
    <location>
        <begin position="442"/>
        <end position="501"/>
    </location>
</feature>
<reference evidence="8" key="1">
    <citation type="submission" date="2016-06" db="UniProtKB">
        <authorList>
            <consortium name="WormBaseParasite"/>
        </authorList>
    </citation>
    <scope>IDENTIFICATION</scope>
</reference>
<dbReference type="PANTHER" id="PTHR13793:SF164">
    <property type="entry name" value="ALHAMBRA, ISOFORM P"/>
    <property type="match status" value="1"/>
</dbReference>
<dbReference type="GO" id="GO:0042393">
    <property type="term" value="F:histone binding"/>
    <property type="evidence" value="ECO:0007669"/>
    <property type="project" value="TreeGrafter"/>
</dbReference>
<gene>
    <name evidence="6" type="ORF">SBAD_LOCUS1664</name>
</gene>
<evidence type="ECO:0000313" key="8">
    <source>
        <dbReference type="WBParaSite" id="SBAD_0000175201-mRNA-1"/>
    </source>
</evidence>
<dbReference type="InterPro" id="IPR050701">
    <property type="entry name" value="Histone_Mod_Regulator"/>
</dbReference>
<evidence type="ECO:0000313" key="6">
    <source>
        <dbReference type="EMBL" id="VDO95085.1"/>
    </source>
</evidence>
<evidence type="ECO:0000256" key="2">
    <source>
        <dbReference type="ARBA" id="ARBA00022771"/>
    </source>
</evidence>
<dbReference type="GO" id="GO:0005634">
    <property type="term" value="C:nucleus"/>
    <property type="evidence" value="ECO:0007669"/>
    <property type="project" value="TreeGrafter"/>
</dbReference>
<feature type="compositionally biased region" description="Polar residues" evidence="4">
    <location>
        <begin position="462"/>
        <end position="472"/>
    </location>
</feature>
<dbReference type="GO" id="GO:0006357">
    <property type="term" value="P:regulation of transcription by RNA polymerase II"/>
    <property type="evidence" value="ECO:0007669"/>
    <property type="project" value="TreeGrafter"/>
</dbReference>
<name>A0A183IDH0_9BILA</name>
<keyword evidence="7" id="KW-1185">Reference proteome</keyword>
<dbReference type="PROSITE" id="PS51805">
    <property type="entry name" value="EPHD"/>
    <property type="match status" value="1"/>
</dbReference>
<evidence type="ECO:0000256" key="4">
    <source>
        <dbReference type="SAM" id="MobiDB-lite"/>
    </source>
</evidence>
<feature type="region of interest" description="Disordered" evidence="4">
    <location>
        <begin position="858"/>
        <end position="887"/>
    </location>
</feature>
<dbReference type="Gene3D" id="3.30.40.10">
    <property type="entry name" value="Zinc/RING finger domain, C3HC4 (zinc finger)"/>
    <property type="match status" value="1"/>
</dbReference>
<evidence type="ECO:0000313" key="7">
    <source>
        <dbReference type="Proteomes" id="UP000270296"/>
    </source>
</evidence>
<evidence type="ECO:0000256" key="1">
    <source>
        <dbReference type="ARBA" id="ARBA00022723"/>
    </source>
</evidence>
<dbReference type="Proteomes" id="UP000270296">
    <property type="component" value="Unassembled WGS sequence"/>
</dbReference>
<proteinExistence type="predicted"/>
<organism evidence="8">
    <name type="scientific">Soboliphyme baturini</name>
    <dbReference type="NCBI Taxonomy" id="241478"/>
    <lineage>
        <taxon>Eukaryota</taxon>
        <taxon>Metazoa</taxon>
        <taxon>Ecdysozoa</taxon>
        <taxon>Nematoda</taxon>
        <taxon>Enoplea</taxon>
        <taxon>Dorylaimia</taxon>
        <taxon>Dioctophymatida</taxon>
        <taxon>Dioctophymatoidea</taxon>
        <taxon>Soboliphymatidae</taxon>
        <taxon>Soboliphyme</taxon>
    </lineage>
</organism>
<dbReference type="InterPro" id="IPR013083">
    <property type="entry name" value="Znf_RING/FYVE/PHD"/>
</dbReference>
<reference evidence="6 7" key="2">
    <citation type="submission" date="2018-11" db="EMBL/GenBank/DDBJ databases">
        <authorList>
            <consortium name="Pathogen Informatics"/>
        </authorList>
    </citation>
    <scope>NUCLEOTIDE SEQUENCE [LARGE SCALE GENOMIC DNA]</scope>
</reference>
<dbReference type="PANTHER" id="PTHR13793">
    <property type="entry name" value="PHD FINGER PROTEINS"/>
    <property type="match status" value="1"/>
</dbReference>
<keyword evidence="2" id="KW-0863">Zinc-finger</keyword>
<dbReference type="CDD" id="cd20901">
    <property type="entry name" value="CC_AF10"/>
    <property type="match status" value="1"/>
</dbReference>
<keyword evidence="3" id="KW-0862">Zinc</keyword>